<dbReference type="AlphaFoldDB" id="A0A1S9I307"/>
<reference evidence="2 3" key="1">
    <citation type="submission" date="2016-12" db="EMBL/GenBank/DDBJ databases">
        <title>Clostridium tepidum sp. nov., a close relative of Clostridium sporogenes and Clostridium botulinum Group I.</title>
        <authorList>
            <person name="Dobritsa A.P."/>
            <person name="Kutumbaka K.K."/>
            <person name="Werner K."/>
            <person name="Wiedmann M."/>
            <person name="Asmus A."/>
            <person name="Samadpour M."/>
        </authorList>
    </citation>
    <scope>NUCLEOTIDE SEQUENCE [LARGE SCALE GENOMIC DNA]</scope>
    <source>
        <strain evidence="2 3">IEH 97212</strain>
    </source>
</reference>
<dbReference type="InterPro" id="IPR006935">
    <property type="entry name" value="Helicase/UvrB_N"/>
</dbReference>
<evidence type="ECO:0000259" key="1">
    <source>
        <dbReference type="PROSITE" id="PS51192"/>
    </source>
</evidence>
<dbReference type="GO" id="GO:0016787">
    <property type="term" value="F:hydrolase activity"/>
    <property type="evidence" value="ECO:0007669"/>
    <property type="project" value="InterPro"/>
</dbReference>
<comment type="caution">
    <text evidence="2">The sequence shown here is derived from an EMBL/GenBank/DDBJ whole genome shotgun (WGS) entry which is preliminary data.</text>
</comment>
<dbReference type="GO" id="GO:0003677">
    <property type="term" value="F:DNA binding"/>
    <property type="evidence" value="ECO:0007669"/>
    <property type="project" value="InterPro"/>
</dbReference>
<dbReference type="PANTHER" id="PTHR47396:SF1">
    <property type="entry name" value="ATP-DEPENDENT HELICASE IRC3-RELATED"/>
    <property type="match status" value="1"/>
</dbReference>
<feature type="domain" description="Helicase ATP-binding" evidence="1">
    <location>
        <begin position="42"/>
        <end position="255"/>
    </location>
</feature>
<name>A0A1S9I307_9CLOT</name>
<dbReference type="RefSeq" id="WP_078054695.1">
    <property type="nucleotide sequence ID" value="NZ_MRAE01000027.1"/>
</dbReference>
<sequence>MLELKTYQEKVLEHLENYCKLCNEKGAERAFLEYTGRPYIGIKQLPGLPYICLKVPTGGGKTFLASHSISIVRKEYLRIDNCTVLWIVPTNQIKEQTLNALKDRNHPYRLAIESNENNRVKVFDLQEAMFTSKAEYDNSTCIIISTLAALRIEDINGRKIYESNGHLMNHFIGIDEIQKNNLEKGQEGEILYSLANVFRMRRPIIIMDEAHNARTELSFDSLARFNPSAIIEFTATPQQVHDPERGFYASNVLHAVSAAELKAEHMIKMPIYLETNTNWRDILKNAIARRNDLDKIADEEYAITKEYIRPILLIQAQPRSQQKETLTVESVKESLINDYNIPEEFIRIQTGDIRELDGINLFDSDCKVKYIITVQALKEGWDCSFAYVLCSLSDVSSSTSAEQLIGRILRLPNAQPKKKQELNCAYAYVVSEQFHHTLAALGNGLIENGFSEYEAKTYIQSIEEGPSLLDYALIHTKRVQSVPDLTKLSGNVANKVIYKPQTQEIEISGFITKEENEQIKSCFTNDEDKKIIDDIFNSINSQLGIKPKEEKQWIKPLEPINVPYLAYKTPKQLEIFEEIHLLNTKWDILKYEAKVEASSFLNDGNKSKYGKIEVDDRGNVEYRFIEDLHEQLSFLVLDKQWSEEELIYWLDRNIPHQDISQAKFVYFLHKIIKDLIENQNVDFQKIIYYKFNLRDKIISLIDKYRKQARLENYQLILSTDLLTVDENKYFTFAPDIYPANWIYTGKYKFNKHYYADVGELKDSGEEFDCAVYIDSMPEVKYWIRNLEKQPRYSFWLQTSTDKFYPDFIALLNDGRILVVEYKGEPWSQTDDSDEKNIIGKVWAEKSKGKCLFIMATKGNLDEISALVKKKK</sequence>
<dbReference type="SUPFAM" id="SSF52540">
    <property type="entry name" value="P-loop containing nucleoside triphosphate hydrolases"/>
    <property type="match status" value="2"/>
</dbReference>
<dbReference type="Proteomes" id="UP000190256">
    <property type="component" value="Unassembled WGS sequence"/>
</dbReference>
<dbReference type="GO" id="GO:0005524">
    <property type="term" value="F:ATP binding"/>
    <property type="evidence" value="ECO:0007669"/>
    <property type="project" value="InterPro"/>
</dbReference>
<accession>A0A1S9I307</accession>
<dbReference type="InterPro" id="IPR014001">
    <property type="entry name" value="Helicase_ATP-bd"/>
</dbReference>
<evidence type="ECO:0000313" key="3">
    <source>
        <dbReference type="Proteomes" id="UP000190256"/>
    </source>
</evidence>
<proteinExistence type="predicted"/>
<organism evidence="2 3">
    <name type="scientific">Clostridium tepidum</name>
    <dbReference type="NCBI Taxonomy" id="1962263"/>
    <lineage>
        <taxon>Bacteria</taxon>
        <taxon>Bacillati</taxon>
        <taxon>Bacillota</taxon>
        <taxon>Clostridia</taxon>
        <taxon>Eubacteriales</taxon>
        <taxon>Clostridiaceae</taxon>
        <taxon>Clostridium</taxon>
    </lineage>
</organism>
<dbReference type="InterPro" id="IPR050742">
    <property type="entry name" value="Helicase_Restrict-Modif_Enz"/>
</dbReference>
<dbReference type="Gene3D" id="3.40.50.300">
    <property type="entry name" value="P-loop containing nucleotide triphosphate hydrolases"/>
    <property type="match status" value="2"/>
</dbReference>
<gene>
    <name evidence="2" type="ORF">BS638_10365</name>
</gene>
<dbReference type="OrthoDB" id="9804145at2"/>
<dbReference type="Pfam" id="PF04851">
    <property type="entry name" value="ResIII"/>
    <property type="match status" value="1"/>
</dbReference>
<dbReference type="PROSITE" id="PS51192">
    <property type="entry name" value="HELICASE_ATP_BIND_1"/>
    <property type="match status" value="1"/>
</dbReference>
<dbReference type="InterPro" id="IPR027417">
    <property type="entry name" value="P-loop_NTPase"/>
</dbReference>
<dbReference type="PANTHER" id="PTHR47396">
    <property type="entry name" value="TYPE I RESTRICTION ENZYME ECOKI R PROTEIN"/>
    <property type="match status" value="1"/>
</dbReference>
<dbReference type="GO" id="GO:0005829">
    <property type="term" value="C:cytosol"/>
    <property type="evidence" value="ECO:0007669"/>
    <property type="project" value="TreeGrafter"/>
</dbReference>
<dbReference type="EMBL" id="MRAE01000027">
    <property type="protein sequence ID" value="OOO64645.1"/>
    <property type="molecule type" value="Genomic_DNA"/>
</dbReference>
<evidence type="ECO:0000313" key="2">
    <source>
        <dbReference type="EMBL" id="OOO64645.1"/>
    </source>
</evidence>
<protein>
    <recommendedName>
        <fullName evidence="1">Helicase ATP-binding domain-containing protein</fullName>
    </recommendedName>
</protein>